<keyword evidence="3" id="KW-1185">Reference proteome</keyword>
<dbReference type="Proteomes" id="UP000182058">
    <property type="component" value="Chromosome I"/>
</dbReference>
<dbReference type="RefSeq" id="WP_046808598.1">
    <property type="nucleotide sequence ID" value="NZ_CP049044.1"/>
</dbReference>
<proteinExistence type="predicted"/>
<dbReference type="EMBL" id="JAEKCZ010000004">
    <property type="protein sequence ID" value="MBJ2255973.1"/>
    <property type="molecule type" value="Genomic_DNA"/>
</dbReference>
<dbReference type="AlphaFoldDB" id="A0A8I1K813"/>
<dbReference type="GeneID" id="96619016"/>
<evidence type="ECO:0000313" key="4">
    <source>
        <dbReference type="Proteomes" id="UP000658390"/>
    </source>
</evidence>
<reference evidence="2 3" key="1">
    <citation type="submission" date="2016-10" db="EMBL/GenBank/DDBJ databases">
        <authorList>
            <person name="Varghese N."/>
            <person name="Submissions S."/>
        </authorList>
    </citation>
    <scope>NUCLEOTIDE SEQUENCE [LARGE SCALE GENOMIC DNA]</scope>
    <source>
        <strain evidence="2 3">BS3667</strain>
    </source>
</reference>
<evidence type="ECO:0000313" key="2">
    <source>
        <dbReference type="EMBL" id="SDU38046.1"/>
    </source>
</evidence>
<organism evidence="1 4">
    <name type="scientific">Pseudomonas psychrophila</name>
    <dbReference type="NCBI Taxonomy" id="122355"/>
    <lineage>
        <taxon>Bacteria</taxon>
        <taxon>Pseudomonadati</taxon>
        <taxon>Pseudomonadota</taxon>
        <taxon>Gammaproteobacteria</taxon>
        <taxon>Pseudomonadales</taxon>
        <taxon>Pseudomonadaceae</taxon>
        <taxon>Pseudomonas</taxon>
    </lineage>
</organism>
<dbReference type="OrthoDB" id="7032426at2"/>
<name>A0A8I1K813_9PSED</name>
<dbReference type="EMBL" id="LT629795">
    <property type="protein sequence ID" value="SDU38046.1"/>
    <property type="molecule type" value="Genomic_DNA"/>
</dbReference>
<reference evidence="1" key="2">
    <citation type="submission" date="2020-12" db="EMBL/GenBank/DDBJ databases">
        <title>Antibiotic resistance and phylogeny of Pseudomonas spp. isolated over three decades from chicken meat in the Norwegian food chain.</title>
        <authorList>
            <person name="Moen B."/>
        </authorList>
    </citation>
    <scope>NUCLEOTIDE SEQUENCE</scope>
    <source>
        <strain evidence="1">MF6762</strain>
    </source>
</reference>
<dbReference type="Proteomes" id="UP000658390">
    <property type="component" value="Unassembled WGS sequence"/>
</dbReference>
<protein>
    <submittedName>
        <fullName evidence="1">Uncharacterized protein</fullName>
    </submittedName>
</protein>
<gene>
    <name evidence="1" type="ORF">JFT45_05495</name>
    <name evidence="2" type="ORF">SAMN04490201_1329</name>
</gene>
<evidence type="ECO:0000313" key="1">
    <source>
        <dbReference type="EMBL" id="MBJ2255973.1"/>
    </source>
</evidence>
<evidence type="ECO:0000313" key="3">
    <source>
        <dbReference type="Proteomes" id="UP000182058"/>
    </source>
</evidence>
<sequence>MTHDTQHSFIATLQIPNHNLDLLGILYGQPIIVTDSFASGGFFSGRPQTRDDSAAVGIQPHAIGGVKEPLTLYFRYTGKGYEIHIKHTGKYDRHRLAKHYRDILYAKNPTLKDPITFTLFDLQNALVTGPTLHKEQTLITLKTHHNKSIGIQKVKGSPHHYLAEVADRNKTVFMLSILERNVPY</sequence>
<accession>A0A8I1K813</accession>